<dbReference type="EMBL" id="JACHWQ010000011">
    <property type="protein sequence ID" value="MBB2977063.1"/>
    <property type="molecule type" value="Genomic_DNA"/>
</dbReference>
<dbReference type="Pfam" id="PF00534">
    <property type="entry name" value="Glycos_transf_1"/>
    <property type="match status" value="1"/>
</dbReference>
<dbReference type="AlphaFoldDB" id="A0A7W4YNC4"/>
<organism evidence="3 4">
    <name type="scientific">Microbacterium endophyticum</name>
    <dbReference type="NCBI Taxonomy" id="1526412"/>
    <lineage>
        <taxon>Bacteria</taxon>
        <taxon>Bacillati</taxon>
        <taxon>Actinomycetota</taxon>
        <taxon>Actinomycetes</taxon>
        <taxon>Micrococcales</taxon>
        <taxon>Microbacteriaceae</taxon>
        <taxon>Microbacterium</taxon>
    </lineage>
</organism>
<name>A0A7W4YNC4_9MICO</name>
<feature type="domain" description="Glycosyl transferase family 1" evidence="2">
    <location>
        <begin position="196"/>
        <end position="355"/>
    </location>
</feature>
<dbReference type="Proteomes" id="UP000529310">
    <property type="component" value="Unassembled WGS sequence"/>
</dbReference>
<keyword evidence="4" id="KW-1185">Reference proteome</keyword>
<sequence length="403" mass="43696">MPELTLAVVTALSPSTTTLAEYGLHLLSALGRKEGVRVVALVEDLDVDYPEIEGVEVRRAWRFNSLGTPVRIVRELRYVDADVVLFNAHFTSFGSSKVAAALGLMTPWLSRLSGTRAITLLHNIVETVDLGAAGFGASSFVEKILRGIGTAVTWCVLRSNVVATTMPRYVEILREKYGASHAVLAPHGAFDVPDEPRPPTNPEAVMSFGKFGTYKKIESLIDAARSLERPDVKVVIAGGDSPNTPGYLADVEARMGGQDVDFVGYVAEEDVEDLFRDAQVAVFPYTATTGSSGVLHQAGAFGCAPILPRIGDLEDLIQEEGFTGVFFDPDDTDDLARAIALVLDNEEERARIAAHNYRAACGLTLDDVADWYLIHAGLILGRDARTYLSVPRRTRAKSWLSTS</sequence>
<dbReference type="InterPro" id="IPR001296">
    <property type="entry name" value="Glyco_trans_1"/>
</dbReference>
<gene>
    <name evidence="3" type="ORF">FHX49_002660</name>
</gene>
<proteinExistence type="predicted"/>
<protein>
    <submittedName>
        <fullName evidence="3">Glycosyltransferase involved in cell wall biosynthesis</fullName>
    </submittedName>
</protein>
<evidence type="ECO:0000313" key="4">
    <source>
        <dbReference type="Proteomes" id="UP000529310"/>
    </source>
</evidence>
<dbReference type="SUPFAM" id="SSF53756">
    <property type="entry name" value="UDP-Glycosyltransferase/glycogen phosphorylase"/>
    <property type="match status" value="1"/>
</dbReference>
<dbReference type="RefSeq" id="WP_165140852.1">
    <property type="nucleotide sequence ID" value="NZ_CP049255.1"/>
</dbReference>
<comment type="caution">
    <text evidence="3">The sequence shown here is derived from an EMBL/GenBank/DDBJ whole genome shotgun (WGS) entry which is preliminary data.</text>
</comment>
<dbReference type="PANTHER" id="PTHR12526:SF638">
    <property type="entry name" value="SPORE COAT PROTEIN SA"/>
    <property type="match status" value="1"/>
</dbReference>
<dbReference type="GO" id="GO:0016757">
    <property type="term" value="F:glycosyltransferase activity"/>
    <property type="evidence" value="ECO:0007669"/>
    <property type="project" value="InterPro"/>
</dbReference>
<evidence type="ECO:0000259" key="2">
    <source>
        <dbReference type="Pfam" id="PF00534"/>
    </source>
</evidence>
<evidence type="ECO:0000313" key="3">
    <source>
        <dbReference type="EMBL" id="MBB2977063.1"/>
    </source>
</evidence>
<reference evidence="3 4" key="1">
    <citation type="submission" date="2020-08" db="EMBL/GenBank/DDBJ databases">
        <title>Sequencing the genomes of 1000 actinobacteria strains.</title>
        <authorList>
            <person name="Klenk H.-P."/>
        </authorList>
    </citation>
    <scope>NUCLEOTIDE SEQUENCE [LARGE SCALE GENOMIC DNA]</scope>
    <source>
        <strain evidence="3 4">DSM 27099</strain>
    </source>
</reference>
<accession>A0A7W4YNC4</accession>
<keyword evidence="1 3" id="KW-0808">Transferase</keyword>
<evidence type="ECO:0000256" key="1">
    <source>
        <dbReference type="ARBA" id="ARBA00022679"/>
    </source>
</evidence>
<dbReference type="Gene3D" id="3.40.50.2000">
    <property type="entry name" value="Glycogen Phosphorylase B"/>
    <property type="match status" value="2"/>
</dbReference>
<dbReference type="PANTHER" id="PTHR12526">
    <property type="entry name" value="GLYCOSYLTRANSFERASE"/>
    <property type="match status" value="1"/>
</dbReference>